<gene>
    <name evidence="1" type="ORF">UY02_C0012G0009</name>
</gene>
<dbReference type="InterPro" id="IPR003795">
    <property type="entry name" value="DUF192"/>
</dbReference>
<organism evidence="1 2">
    <name type="scientific">Candidatus Giovannonibacteria bacterium GW2011_GWB1_47_6b</name>
    <dbReference type="NCBI Taxonomy" id="1618655"/>
    <lineage>
        <taxon>Bacteria</taxon>
        <taxon>Candidatus Giovannoniibacteriota</taxon>
    </lineage>
</organism>
<evidence type="ECO:0000313" key="1">
    <source>
        <dbReference type="EMBL" id="KKU76803.1"/>
    </source>
</evidence>
<comment type="caution">
    <text evidence="1">The sequence shown here is derived from an EMBL/GenBank/DDBJ whole genome shotgun (WGS) entry which is preliminary data.</text>
</comment>
<dbReference type="AlphaFoldDB" id="A0A0G1VF78"/>
<accession>A0A0G1VF78</accession>
<reference evidence="1 2" key="1">
    <citation type="journal article" date="2015" name="Nature">
        <title>rRNA introns, odd ribosomes, and small enigmatic genomes across a large radiation of phyla.</title>
        <authorList>
            <person name="Brown C.T."/>
            <person name="Hug L.A."/>
            <person name="Thomas B.C."/>
            <person name="Sharon I."/>
            <person name="Castelle C.J."/>
            <person name="Singh A."/>
            <person name="Wilkins M.J."/>
            <person name="Williams K.H."/>
            <person name="Banfield J.F."/>
        </authorList>
    </citation>
    <scope>NUCLEOTIDE SEQUENCE [LARGE SCALE GENOMIC DNA]</scope>
</reference>
<dbReference type="PANTHER" id="PTHR37953">
    <property type="entry name" value="UPF0127 PROTEIN MJ1496"/>
    <property type="match status" value="1"/>
</dbReference>
<evidence type="ECO:0000313" key="2">
    <source>
        <dbReference type="Proteomes" id="UP000034682"/>
    </source>
</evidence>
<sequence length="156" mass="16817">MKKILSAIGIFLVAALVAIITFLISGEKGKQLPTKALLIGDKTFNVEIADTIASRTRGLSGRGFLGEGDGMFFIFPYSAIQHFWMKGMKFPIDIIWISGDKVIGMVMGAEPEAGPDYEIYSSPEIADKVLEINAGLTQKFGIKTGDSIGISLGQLE</sequence>
<dbReference type="InterPro" id="IPR038695">
    <property type="entry name" value="Saro_0823-like_sf"/>
</dbReference>
<dbReference type="Pfam" id="PF02643">
    <property type="entry name" value="DUF192"/>
    <property type="match status" value="1"/>
</dbReference>
<dbReference type="EMBL" id="LCOK01000012">
    <property type="protein sequence ID" value="KKU76803.1"/>
    <property type="molecule type" value="Genomic_DNA"/>
</dbReference>
<dbReference type="Gene3D" id="2.60.120.1140">
    <property type="entry name" value="Protein of unknown function DUF192"/>
    <property type="match status" value="1"/>
</dbReference>
<dbReference type="Proteomes" id="UP000034682">
    <property type="component" value="Unassembled WGS sequence"/>
</dbReference>
<dbReference type="PANTHER" id="PTHR37953:SF1">
    <property type="entry name" value="UPF0127 PROTEIN MJ1496"/>
    <property type="match status" value="1"/>
</dbReference>
<proteinExistence type="predicted"/>
<name>A0A0G1VF78_9BACT</name>
<protein>
    <submittedName>
        <fullName evidence="1">Protein containing DUF192</fullName>
    </submittedName>
</protein>